<protein>
    <submittedName>
        <fullName evidence="1">Uncharacterized protein</fullName>
    </submittedName>
</protein>
<sequence length="71" mass="8244">MNVTYATDDLDKGYETQVWLAVSDDEQVKVTGRYFYHKKEQSPHPAADKNDLQDEFMERCEQITGISFPRG</sequence>
<dbReference type="Proteomes" id="UP000473278">
    <property type="component" value="Unassembled WGS sequence"/>
</dbReference>
<dbReference type="RefSeq" id="WP_165138037.1">
    <property type="nucleotide sequence ID" value="NZ_JAALLT010000001.1"/>
</dbReference>
<proteinExistence type="predicted"/>
<evidence type="ECO:0000313" key="1">
    <source>
        <dbReference type="EMBL" id="NGP75049.1"/>
    </source>
</evidence>
<evidence type="ECO:0000313" key="2">
    <source>
        <dbReference type="Proteomes" id="UP000473278"/>
    </source>
</evidence>
<accession>A0A6M1SJ61</accession>
<dbReference type="AlphaFoldDB" id="A0A6M1SJ61"/>
<gene>
    <name evidence="1" type="ORF">G3570_00275</name>
</gene>
<organism evidence="1 2">
    <name type="scientific">Halalkalibaculum roseum</name>
    <dbReference type="NCBI Taxonomy" id="2709311"/>
    <lineage>
        <taxon>Bacteria</taxon>
        <taxon>Pseudomonadati</taxon>
        <taxon>Balneolota</taxon>
        <taxon>Balneolia</taxon>
        <taxon>Balneolales</taxon>
        <taxon>Balneolaceae</taxon>
        <taxon>Halalkalibaculum</taxon>
    </lineage>
</organism>
<name>A0A6M1SJ61_9BACT</name>
<comment type="caution">
    <text evidence="1">The sequence shown here is derived from an EMBL/GenBank/DDBJ whole genome shotgun (WGS) entry which is preliminary data.</text>
</comment>
<keyword evidence="2" id="KW-1185">Reference proteome</keyword>
<reference evidence="1 2" key="1">
    <citation type="submission" date="2020-02" db="EMBL/GenBank/DDBJ databases">
        <title>Balneolaceae bacterium YR4-1, complete genome.</title>
        <authorList>
            <person name="Li Y."/>
            <person name="Wu S."/>
        </authorList>
    </citation>
    <scope>NUCLEOTIDE SEQUENCE [LARGE SCALE GENOMIC DNA]</scope>
    <source>
        <strain evidence="1 2">YR4-1</strain>
    </source>
</reference>
<dbReference type="EMBL" id="JAALLT010000001">
    <property type="protein sequence ID" value="NGP75049.1"/>
    <property type="molecule type" value="Genomic_DNA"/>
</dbReference>